<evidence type="ECO:0000313" key="1">
    <source>
        <dbReference type="EMBL" id="ANH80840.1"/>
    </source>
</evidence>
<dbReference type="EMBL" id="CP015772">
    <property type="protein sequence ID" value="ANH80840.1"/>
    <property type="molecule type" value="Genomic_DNA"/>
</dbReference>
<name>A0A1A9I2A0_9BACT</name>
<gene>
    <name evidence="1" type="ORF">A8C56_07465</name>
</gene>
<dbReference type="OrthoDB" id="674775at2"/>
<sequence length="126" mass="14812">MKKEYQSDGSYYVKQSAEWLVALNELKVENILLKNRLSETISGQVDLKFIEQAECFQQRFVEKDQVIDLLRHEISILLQKVSDRGKITNSGKFQCAVLERDIHRLVYEFQQMKISFISLLSRIKDV</sequence>
<accession>A0A1A9I2A0</accession>
<dbReference type="AlphaFoldDB" id="A0A1A9I2A0"/>
<dbReference type="KEGG" id="nia:A8C56_07465"/>
<dbReference type="RefSeq" id="WP_067754013.1">
    <property type="nucleotide sequence ID" value="NZ_CP015772.1"/>
</dbReference>
<evidence type="ECO:0000313" key="2">
    <source>
        <dbReference type="Proteomes" id="UP000077667"/>
    </source>
</evidence>
<dbReference type="Proteomes" id="UP000077667">
    <property type="component" value="Chromosome"/>
</dbReference>
<protein>
    <submittedName>
        <fullName evidence="1">Uncharacterized protein</fullName>
    </submittedName>
</protein>
<reference evidence="1 2" key="1">
    <citation type="submission" date="2016-05" db="EMBL/GenBank/DDBJ databases">
        <title>Niabella ginsenosidivorans BS26 whole genome sequencing.</title>
        <authorList>
            <person name="Im W.T."/>
            <person name="Siddiqi M.Z."/>
        </authorList>
    </citation>
    <scope>NUCLEOTIDE SEQUENCE [LARGE SCALE GENOMIC DNA]</scope>
    <source>
        <strain evidence="1 2">BS26</strain>
    </source>
</reference>
<proteinExistence type="predicted"/>
<keyword evidence="2" id="KW-1185">Reference proteome</keyword>
<organism evidence="1 2">
    <name type="scientific">Niabella ginsenosidivorans</name>
    <dbReference type="NCBI Taxonomy" id="1176587"/>
    <lineage>
        <taxon>Bacteria</taxon>
        <taxon>Pseudomonadati</taxon>
        <taxon>Bacteroidota</taxon>
        <taxon>Chitinophagia</taxon>
        <taxon>Chitinophagales</taxon>
        <taxon>Chitinophagaceae</taxon>
        <taxon>Niabella</taxon>
    </lineage>
</organism>